<dbReference type="GO" id="GO:0016209">
    <property type="term" value="F:antioxidant activity"/>
    <property type="evidence" value="ECO:0007669"/>
    <property type="project" value="InterPro"/>
</dbReference>
<dbReference type="PANTHER" id="PTHR42852">
    <property type="entry name" value="THIOL:DISULFIDE INTERCHANGE PROTEIN DSBE"/>
    <property type="match status" value="1"/>
</dbReference>
<dbReference type="RefSeq" id="WP_248428365.1">
    <property type="nucleotide sequence ID" value="NZ_JALNUB010000005.1"/>
</dbReference>
<dbReference type="InterPro" id="IPR000866">
    <property type="entry name" value="AhpC/TSA"/>
</dbReference>
<comment type="caution">
    <text evidence="2">The sequence shown here is derived from an EMBL/GenBank/DDBJ whole genome shotgun (WGS) entry which is preliminary data.</text>
</comment>
<gene>
    <name evidence="2" type="ORF">MW871_09520</name>
</gene>
<evidence type="ECO:0000313" key="2">
    <source>
        <dbReference type="EMBL" id="MCK8142128.1"/>
    </source>
</evidence>
<dbReference type="EMBL" id="JALNUB010000005">
    <property type="protein sequence ID" value="MCK8142128.1"/>
    <property type="molecule type" value="Genomic_DNA"/>
</dbReference>
<evidence type="ECO:0000313" key="3">
    <source>
        <dbReference type="Proteomes" id="UP001139260"/>
    </source>
</evidence>
<accession>A0A9X1XSG2</accession>
<dbReference type="GO" id="GO:0016491">
    <property type="term" value="F:oxidoreductase activity"/>
    <property type="evidence" value="ECO:0007669"/>
    <property type="project" value="InterPro"/>
</dbReference>
<organism evidence="2 3">
    <name type="scientific">Flavobacterium pygoscelis</name>
    <dbReference type="NCBI Taxonomy" id="2893176"/>
    <lineage>
        <taxon>Bacteria</taxon>
        <taxon>Pseudomonadati</taxon>
        <taxon>Bacteroidota</taxon>
        <taxon>Flavobacteriia</taxon>
        <taxon>Flavobacteriales</taxon>
        <taxon>Flavobacteriaceae</taxon>
        <taxon>Flavobacterium</taxon>
    </lineage>
</organism>
<dbReference type="Proteomes" id="UP001139260">
    <property type="component" value="Unassembled WGS sequence"/>
</dbReference>
<feature type="domain" description="Thioredoxin" evidence="1">
    <location>
        <begin position="35"/>
        <end position="174"/>
    </location>
</feature>
<dbReference type="Gene3D" id="3.40.30.10">
    <property type="entry name" value="Glutaredoxin"/>
    <property type="match status" value="1"/>
</dbReference>
<protein>
    <submittedName>
        <fullName evidence="2">Peroxiredoxin family protein</fullName>
    </submittedName>
</protein>
<evidence type="ECO:0000259" key="1">
    <source>
        <dbReference type="PROSITE" id="PS51352"/>
    </source>
</evidence>
<sequence>MKKYLKLLIPLIFISLLTFLGYQIVTKINHKKEVAANIKTIPTFKYQNINGEQFSNNNLKVDTPTLFIYFNSECEYCNEETKMIQERIDQFTPNQLVFVSFEKPEKIESFAKKYNLQNYDNIHFVCDTKVTFATTFDVQSLPCLVLYDKKQQLIEKIKGQTKVEVLLKKLQQKI</sequence>
<dbReference type="InterPro" id="IPR050553">
    <property type="entry name" value="Thioredoxin_ResA/DsbE_sf"/>
</dbReference>
<name>A0A9X1XSG2_9FLAO</name>
<dbReference type="PROSITE" id="PS51352">
    <property type="entry name" value="THIOREDOXIN_2"/>
    <property type="match status" value="1"/>
</dbReference>
<dbReference type="InterPro" id="IPR013766">
    <property type="entry name" value="Thioredoxin_domain"/>
</dbReference>
<dbReference type="InterPro" id="IPR036249">
    <property type="entry name" value="Thioredoxin-like_sf"/>
</dbReference>
<dbReference type="PANTHER" id="PTHR42852:SF13">
    <property type="entry name" value="PROTEIN DIPZ"/>
    <property type="match status" value="1"/>
</dbReference>
<dbReference type="Pfam" id="PF00578">
    <property type="entry name" value="AhpC-TSA"/>
    <property type="match status" value="1"/>
</dbReference>
<keyword evidence="3" id="KW-1185">Reference proteome</keyword>
<dbReference type="SUPFAM" id="SSF52833">
    <property type="entry name" value="Thioredoxin-like"/>
    <property type="match status" value="1"/>
</dbReference>
<dbReference type="AlphaFoldDB" id="A0A9X1XSG2"/>
<reference evidence="2" key="1">
    <citation type="submission" date="2022-04" db="EMBL/GenBank/DDBJ databases">
        <title>Flavobacterium pygoscelis sp. nov. isolated from Chinstrap chick (Pygoscelis antarcticus).</title>
        <authorList>
            <person name="Irgang R."/>
            <person name="Poblete-Morales M."/>
            <person name="Avendano-Herrera R."/>
        </authorList>
    </citation>
    <scope>NUCLEOTIDE SEQUENCE</scope>
    <source>
        <strain evidence="2">I-SCBP12n</strain>
    </source>
</reference>
<proteinExistence type="predicted"/>